<dbReference type="RefSeq" id="WP_119771075.1">
    <property type="nucleotide sequence ID" value="NZ_QYUO01000002.1"/>
</dbReference>
<evidence type="ECO:0000313" key="3">
    <source>
        <dbReference type="Proteomes" id="UP000265955"/>
    </source>
</evidence>
<dbReference type="InterPro" id="IPR035965">
    <property type="entry name" value="PAS-like_dom_sf"/>
</dbReference>
<dbReference type="EMBL" id="QYUO01000002">
    <property type="protein sequence ID" value="RJF95928.1"/>
    <property type="molecule type" value="Genomic_DNA"/>
</dbReference>
<dbReference type="AlphaFoldDB" id="A0A3A3FK81"/>
<dbReference type="NCBIfam" id="TIGR00229">
    <property type="entry name" value="sensory_box"/>
    <property type="match status" value="1"/>
</dbReference>
<sequence length="97" mass="10877">MQVVGEGVKTEQQLTILKSLAILGYEAEEAIGKSYAEFIHPDDRGATRDALIDSTAKPNVHIENRWRHKEGAYRWIDWASSNDEGTLFATGRDVTDD</sequence>
<evidence type="ECO:0000313" key="2">
    <source>
        <dbReference type="EMBL" id="RJF95928.1"/>
    </source>
</evidence>
<comment type="caution">
    <text evidence="2">The sequence shown here is derived from an EMBL/GenBank/DDBJ whole genome shotgun (WGS) entry which is preliminary data.</text>
</comment>
<dbReference type="PROSITE" id="PS50112">
    <property type="entry name" value="PAS"/>
    <property type="match status" value="1"/>
</dbReference>
<dbReference type="InterPro" id="IPR000014">
    <property type="entry name" value="PAS"/>
</dbReference>
<gene>
    <name evidence="2" type="ORF">D3871_21470</name>
</gene>
<dbReference type="Pfam" id="PF08447">
    <property type="entry name" value="PAS_3"/>
    <property type="match status" value="1"/>
</dbReference>
<reference evidence="3" key="1">
    <citation type="submission" date="2018-09" db="EMBL/GenBank/DDBJ databases">
        <authorList>
            <person name="Zhu H."/>
        </authorList>
    </citation>
    <scope>NUCLEOTIDE SEQUENCE [LARGE SCALE GENOMIC DNA]</scope>
    <source>
        <strain evidence="3">K1R23-30</strain>
    </source>
</reference>
<dbReference type="OrthoDB" id="5571399at2"/>
<dbReference type="SUPFAM" id="SSF55785">
    <property type="entry name" value="PYP-like sensor domain (PAS domain)"/>
    <property type="match status" value="1"/>
</dbReference>
<dbReference type="Gene3D" id="3.30.450.20">
    <property type="entry name" value="PAS domain"/>
    <property type="match status" value="1"/>
</dbReference>
<proteinExistence type="predicted"/>
<name>A0A3A3FK81_9BURK</name>
<accession>A0A3A3FK81</accession>
<organism evidence="2 3">
    <name type="scientific">Noviherbaspirillum saxi</name>
    <dbReference type="NCBI Taxonomy" id="2320863"/>
    <lineage>
        <taxon>Bacteria</taxon>
        <taxon>Pseudomonadati</taxon>
        <taxon>Pseudomonadota</taxon>
        <taxon>Betaproteobacteria</taxon>
        <taxon>Burkholderiales</taxon>
        <taxon>Oxalobacteraceae</taxon>
        <taxon>Noviherbaspirillum</taxon>
    </lineage>
</organism>
<dbReference type="InterPro" id="IPR013655">
    <property type="entry name" value="PAS_fold_3"/>
</dbReference>
<evidence type="ECO:0000259" key="1">
    <source>
        <dbReference type="PROSITE" id="PS50112"/>
    </source>
</evidence>
<dbReference type="CDD" id="cd00130">
    <property type="entry name" value="PAS"/>
    <property type="match status" value="1"/>
</dbReference>
<keyword evidence="3" id="KW-1185">Reference proteome</keyword>
<protein>
    <submittedName>
        <fullName evidence="2">PAS domain S-box protein</fullName>
    </submittedName>
</protein>
<feature type="domain" description="PAS" evidence="1">
    <location>
        <begin position="22"/>
        <end position="59"/>
    </location>
</feature>
<dbReference type="Proteomes" id="UP000265955">
    <property type="component" value="Unassembled WGS sequence"/>
</dbReference>